<evidence type="ECO:0000256" key="1">
    <source>
        <dbReference type="ARBA" id="ARBA00004141"/>
    </source>
</evidence>
<reference evidence="9" key="1">
    <citation type="journal article" date="2019" name="Int. J. Syst. Evol. Microbiol.">
        <title>The Global Catalogue of Microorganisms (GCM) 10K type strain sequencing project: providing services to taxonomists for standard genome sequencing and annotation.</title>
        <authorList>
            <consortium name="The Broad Institute Genomics Platform"/>
            <consortium name="The Broad Institute Genome Sequencing Center for Infectious Disease"/>
            <person name="Wu L."/>
            <person name="Ma J."/>
        </authorList>
    </citation>
    <scope>NUCLEOTIDE SEQUENCE [LARGE SCALE GENOMIC DNA]</scope>
    <source>
        <strain evidence="9">KCTC 42984</strain>
    </source>
</reference>
<dbReference type="EMBL" id="JBHRTQ010000007">
    <property type="protein sequence ID" value="MFC3173799.1"/>
    <property type="molecule type" value="Genomic_DNA"/>
</dbReference>
<evidence type="ECO:0000313" key="8">
    <source>
        <dbReference type="EMBL" id="MFC3173799.1"/>
    </source>
</evidence>
<evidence type="ECO:0000256" key="2">
    <source>
        <dbReference type="ARBA" id="ARBA00022676"/>
    </source>
</evidence>
<gene>
    <name evidence="8" type="ORF">ACFOD9_06000</name>
</gene>
<organism evidence="8 9">
    <name type="scientific">Novosphingobium bradum</name>
    <dbReference type="NCBI Taxonomy" id="1737444"/>
    <lineage>
        <taxon>Bacteria</taxon>
        <taxon>Pseudomonadati</taxon>
        <taxon>Pseudomonadota</taxon>
        <taxon>Alphaproteobacteria</taxon>
        <taxon>Sphingomonadales</taxon>
        <taxon>Sphingomonadaceae</taxon>
        <taxon>Novosphingobium</taxon>
    </lineage>
</organism>
<comment type="caution">
    <text evidence="8">The sequence shown here is derived from an EMBL/GenBank/DDBJ whole genome shotgun (WGS) entry which is preliminary data.</text>
</comment>
<dbReference type="PANTHER" id="PTHR43867">
    <property type="entry name" value="CELLULOSE SYNTHASE CATALYTIC SUBUNIT A [UDP-FORMING]"/>
    <property type="match status" value="1"/>
</dbReference>
<dbReference type="InterPro" id="IPR050321">
    <property type="entry name" value="Glycosyltr_2/OpgH_subfam"/>
</dbReference>
<accession>A0ABV7INI2</accession>
<dbReference type="PANTHER" id="PTHR43867:SF2">
    <property type="entry name" value="CELLULOSE SYNTHASE CATALYTIC SUBUNIT A [UDP-FORMING]"/>
    <property type="match status" value="1"/>
</dbReference>
<evidence type="ECO:0000313" key="9">
    <source>
        <dbReference type="Proteomes" id="UP001595604"/>
    </source>
</evidence>
<proteinExistence type="predicted"/>
<dbReference type="InterPro" id="IPR029044">
    <property type="entry name" value="Nucleotide-diphossugar_trans"/>
</dbReference>
<evidence type="ECO:0000256" key="5">
    <source>
        <dbReference type="ARBA" id="ARBA00022989"/>
    </source>
</evidence>
<dbReference type="RefSeq" id="WP_379509185.1">
    <property type="nucleotide sequence ID" value="NZ_JBHRTQ010000007.1"/>
</dbReference>
<dbReference type="Gene3D" id="3.90.550.10">
    <property type="entry name" value="Spore Coat Polysaccharide Biosynthesis Protein SpsA, Chain A"/>
    <property type="match status" value="1"/>
</dbReference>
<keyword evidence="6 7" id="KW-0472">Membrane</keyword>
<keyword evidence="3 8" id="KW-0808">Transferase</keyword>
<comment type="subcellular location">
    <subcellularLocation>
        <location evidence="1">Membrane</location>
        <topology evidence="1">Multi-pass membrane protein</topology>
    </subcellularLocation>
</comment>
<evidence type="ECO:0000256" key="4">
    <source>
        <dbReference type="ARBA" id="ARBA00022692"/>
    </source>
</evidence>
<protein>
    <submittedName>
        <fullName evidence="8">Glycosyl transferase family protein</fullName>
    </submittedName>
</protein>
<keyword evidence="2" id="KW-0328">Glycosyltransferase</keyword>
<dbReference type="NCBIfam" id="NF011307">
    <property type="entry name" value="PRK14716.1-5"/>
    <property type="match status" value="1"/>
</dbReference>
<name>A0ABV7INI2_9SPHN</name>
<dbReference type="SUPFAM" id="SSF53448">
    <property type="entry name" value="Nucleotide-diphospho-sugar transferases"/>
    <property type="match status" value="1"/>
</dbReference>
<dbReference type="GO" id="GO:0016740">
    <property type="term" value="F:transferase activity"/>
    <property type="evidence" value="ECO:0007669"/>
    <property type="project" value="UniProtKB-KW"/>
</dbReference>
<evidence type="ECO:0000256" key="3">
    <source>
        <dbReference type="ARBA" id="ARBA00022679"/>
    </source>
</evidence>
<feature type="transmembrane region" description="Helical" evidence="7">
    <location>
        <begin position="407"/>
        <end position="428"/>
    </location>
</feature>
<sequence length="493" mass="53392">MAFAAHALVTVPLAAAAFAVGALPWLQVVQYELTLFAGFWFVVGMADEMAVDAVWGWLLLRGRVRSPRLADGLARRELAGIAAVFIPTWQEAGVIGATVAHALEAWPQANLRLYVGCYRNDPDTVAAVMAAAGGDSRLRLVVHDRDGPTTKADCLNRLYGALCEDELRQGQRARSVVLHDAEDMVHPAALFVLDAALHEASFVQLPVRPEPQRGSRWVAGHYGDEFTESHAKAMVVRDALGAALPAAGVGCAIARNVLTDLARERKSELAREQGVILTRQAGPFASECLTEDYEMGWRIARGGHVARFLRLRDGEGQLIATRSYFPATIDAAVRQKARWVHGIAFQGWDRLGWGGRAVDLWMAARDRRGPLVALVLFVAYVLVVTGGVLAAAEVAGLVRPLPQPPELRALIVLCLAGLCWRMAMRFVFTAREYGAKEGLLAVLRIPVANIIAIVAGRRAITAYVQSLAGSAVRWEKTAHHGHPALRLPTTASA</sequence>
<feature type="transmembrane region" description="Helical" evidence="7">
    <location>
        <begin position="35"/>
        <end position="60"/>
    </location>
</feature>
<keyword evidence="5 7" id="KW-1133">Transmembrane helix</keyword>
<keyword evidence="4 7" id="KW-0812">Transmembrane</keyword>
<evidence type="ECO:0000256" key="6">
    <source>
        <dbReference type="ARBA" id="ARBA00023136"/>
    </source>
</evidence>
<feature type="transmembrane region" description="Helical" evidence="7">
    <location>
        <begin position="371"/>
        <end position="395"/>
    </location>
</feature>
<dbReference type="Pfam" id="PF13641">
    <property type="entry name" value="Glyco_tranf_2_3"/>
    <property type="match status" value="1"/>
</dbReference>
<keyword evidence="9" id="KW-1185">Reference proteome</keyword>
<dbReference type="Proteomes" id="UP001595604">
    <property type="component" value="Unassembled WGS sequence"/>
</dbReference>
<evidence type="ECO:0000256" key="7">
    <source>
        <dbReference type="SAM" id="Phobius"/>
    </source>
</evidence>